<dbReference type="InterPro" id="IPR036412">
    <property type="entry name" value="HAD-like_sf"/>
</dbReference>
<evidence type="ECO:0000256" key="2">
    <source>
        <dbReference type="PIRSR" id="PIRSR000915-3"/>
    </source>
</evidence>
<dbReference type="GO" id="GO:0005737">
    <property type="term" value="C:cytoplasm"/>
    <property type="evidence" value="ECO:0007669"/>
    <property type="project" value="TreeGrafter"/>
</dbReference>
<reference evidence="4" key="2">
    <citation type="journal article" date="2016" name="Sci. Rep.">
        <title>Dictyocaulus viviparus genome, variome and transcriptome elucidate lungworm biology and support future intervention.</title>
        <authorList>
            <person name="McNulty S.N."/>
            <person name="Strube C."/>
            <person name="Rosa B.A."/>
            <person name="Martin J.C."/>
            <person name="Tyagi R."/>
            <person name="Choi Y.J."/>
            <person name="Wang Q."/>
            <person name="Hallsworth Pepin K."/>
            <person name="Zhang X."/>
            <person name="Ozersky P."/>
            <person name="Wilson R.K."/>
            <person name="Sternberg P.W."/>
            <person name="Gasser R.B."/>
            <person name="Mitreva M."/>
        </authorList>
    </citation>
    <scope>NUCLEOTIDE SEQUENCE [LARGE SCALE GENOMIC DNA]</scope>
    <source>
        <strain evidence="4">HannoverDv2000</strain>
    </source>
</reference>
<comment type="cofactor">
    <cofactor evidence="2">
        <name>Mg(2+)</name>
        <dbReference type="ChEBI" id="CHEBI:18420"/>
    </cofactor>
    <text evidence="2">Divalent metal ions. Mg(2+) is the most effective.</text>
</comment>
<organism evidence="3 4">
    <name type="scientific">Dictyocaulus viviparus</name>
    <name type="common">Bovine lungworm</name>
    <dbReference type="NCBI Taxonomy" id="29172"/>
    <lineage>
        <taxon>Eukaryota</taxon>
        <taxon>Metazoa</taxon>
        <taxon>Ecdysozoa</taxon>
        <taxon>Nematoda</taxon>
        <taxon>Chromadorea</taxon>
        <taxon>Rhabditida</taxon>
        <taxon>Rhabditina</taxon>
        <taxon>Rhabditomorpha</taxon>
        <taxon>Strongyloidea</taxon>
        <taxon>Metastrongylidae</taxon>
        <taxon>Dictyocaulus</taxon>
    </lineage>
</organism>
<evidence type="ECO:0000256" key="1">
    <source>
        <dbReference type="PIRSR" id="PIRSR000915-1"/>
    </source>
</evidence>
<feature type="binding site" evidence="2">
    <location>
        <position position="72"/>
    </location>
    <ligand>
        <name>Mg(2+)</name>
        <dbReference type="ChEBI" id="CHEBI:18420"/>
    </ligand>
</feature>
<evidence type="ECO:0000313" key="3">
    <source>
        <dbReference type="EMBL" id="KJH51518.1"/>
    </source>
</evidence>
<keyword evidence="3" id="KW-0378">Hydrolase</keyword>
<dbReference type="SUPFAM" id="SSF56784">
    <property type="entry name" value="HAD-like"/>
    <property type="match status" value="1"/>
</dbReference>
<dbReference type="Proteomes" id="UP000053766">
    <property type="component" value="Unassembled WGS sequence"/>
</dbReference>
<keyword evidence="2" id="KW-0460">Magnesium</keyword>
<dbReference type="EMBL" id="KN716181">
    <property type="protein sequence ID" value="KJH51518.1"/>
    <property type="molecule type" value="Genomic_DNA"/>
</dbReference>
<dbReference type="PANTHER" id="PTHR19288">
    <property type="entry name" value="4-NITROPHENYLPHOSPHATASE-RELATED"/>
    <property type="match status" value="1"/>
</dbReference>
<dbReference type="InterPro" id="IPR006357">
    <property type="entry name" value="HAD-SF_hydro_IIA"/>
</dbReference>
<name>A0A0D8Y3R5_DICVI</name>
<accession>A0A0D8Y3R5</accession>
<feature type="active site" description="Proton donor" evidence="1">
    <location>
        <position position="72"/>
    </location>
</feature>
<evidence type="ECO:0000313" key="4">
    <source>
        <dbReference type="Proteomes" id="UP000053766"/>
    </source>
</evidence>
<gene>
    <name evidence="3" type="ORF">DICVIV_02255</name>
</gene>
<proteinExistence type="predicted"/>
<keyword evidence="4" id="KW-1185">Reference proteome</keyword>
<dbReference type="GO" id="GO:0046872">
    <property type="term" value="F:metal ion binding"/>
    <property type="evidence" value="ECO:0007669"/>
    <property type="project" value="UniProtKB-KW"/>
</dbReference>
<dbReference type="OrthoDB" id="413953at2759"/>
<dbReference type="Gene3D" id="3.40.50.1000">
    <property type="entry name" value="HAD superfamily/HAD-like"/>
    <property type="match status" value="1"/>
</dbReference>
<dbReference type="STRING" id="29172.A0A0D8Y3R5"/>
<dbReference type="GO" id="GO:0016791">
    <property type="term" value="F:phosphatase activity"/>
    <property type="evidence" value="ECO:0007669"/>
    <property type="project" value="TreeGrafter"/>
</dbReference>
<dbReference type="InterPro" id="IPR023214">
    <property type="entry name" value="HAD_sf"/>
</dbReference>
<dbReference type="AlphaFoldDB" id="A0A0D8Y3R5"/>
<protein>
    <submittedName>
        <fullName evidence="3">HAD hydrolase, family IIA</fullName>
    </submittedName>
</protein>
<dbReference type="Pfam" id="PF13344">
    <property type="entry name" value="Hydrolase_6"/>
    <property type="match status" value="1"/>
</dbReference>
<reference evidence="3 4" key="1">
    <citation type="submission" date="2013-11" db="EMBL/GenBank/DDBJ databases">
        <title>Draft genome of the bovine lungworm Dictyocaulus viviparus.</title>
        <authorList>
            <person name="Mitreva M."/>
        </authorList>
    </citation>
    <scope>NUCLEOTIDE SEQUENCE [LARGE SCALE GENOMIC DNA]</scope>
    <source>
        <strain evidence="3 4">HannoverDv2000</strain>
    </source>
</reference>
<sequence length="283" mass="31643">MTRSSDGCGTFKEVYRAFKQECNRYAKQKLIPVSNKAKMFNMTYSEKGMEQLTSESFRNLLTEFDTFICGADGLLWLRDGVILEASSLINLLLENEKEVIILTNDTTKTRANHEQKLKEHRFSSKLTREQIVTPGLVAAEYIKNTPNFKQKVVYLIAAEGVQDDLANAGIKYFGEGPDLLSHSGTEAVVFNTDLSVNVEDVGAVIVGFDKNFNYKKMMKAANYLKNPNCLFLATNDDATFSCQRKDIVVPDAGKTITVRSTGQIEMLPNYYATSITALLPVIK</sequence>
<dbReference type="PANTHER" id="PTHR19288:SF83">
    <property type="entry name" value="PHOSPHOGLYCOLATE PHOSPHATASE"/>
    <property type="match status" value="1"/>
</dbReference>
<keyword evidence="2" id="KW-0479">Metal-binding</keyword>